<accession>A0ABW5IU62</accession>
<keyword evidence="3" id="KW-1185">Reference proteome</keyword>
<dbReference type="Proteomes" id="UP001597468">
    <property type="component" value="Unassembled WGS sequence"/>
</dbReference>
<evidence type="ECO:0008006" key="4">
    <source>
        <dbReference type="Google" id="ProtNLM"/>
    </source>
</evidence>
<sequence length="64" mass="7683">MAETRSRNYLNLVLGIAFLGYGSWRLYTYITGNQYETFRLIVAVTFVLFGLWDLYFFFKPRLKK</sequence>
<reference evidence="3" key="1">
    <citation type="journal article" date="2019" name="Int. J. Syst. Evol. Microbiol.">
        <title>The Global Catalogue of Microorganisms (GCM) 10K type strain sequencing project: providing services to taxonomists for standard genome sequencing and annotation.</title>
        <authorList>
            <consortium name="The Broad Institute Genomics Platform"/>
            <consortium name="The Broad Institute Genome Sequencing Center for Infectious Disease"/>
            <person name="Wu L."/>
            <person name="Ma J."/>
        </authorList>
    </citation>
    <scope>NUCLEOTIDE SEQUENCE [LARGE SCALE GENOMIC DNA]</scope>
    <source>
        <strain evidence="3">KCTC 42585</strain>
    </source>
</reference>
<dbReference type="EMBL" id="JBHULT010000003">
    <property type="protein sequence ID" value="MFD2516304.1"/>
    <property type="molecule type" value="Genomic_DNA"/>
</dbReference>
<keyword evidence="1" id="KW-1133">Transmembrane helix</keyword>
<organism evidence="2 3">
    <name type="scientific">Salinimicrobium flavum</name>
    <dbReference type="NCBI Taxonomy" id="1737065"/>
    <lineage>
        <taxon>Bacteria</taxon>
        <taxon>Pseudomonadati</taxon>
        <taxon>Bacteroidota</taxon>
        <taxon>Flavobacteriia</taxon>
        <taxon>Flavobacteriales</taxon>
        <taxon>Flavobacteriaceae</taxon>
        <taxon>Salinimicrobium</taxon>
    </lineage>
</organism>
<evidence type="ECO:0000313" key="3">
    <source>
        <dbReference type="Proteomes" id="UP001597468"/>
    </source>
</evidence>
<protein>
    <recommendedName>
        <fullName evidence="4">TM2 domain-containing protein</fullName>
    </recommendedName>
</protein>
<evidence type="ECO:0000313" key="2">
    <source>
        <dbReference type="EMBL" id="MFD2516304.1"/>
    </source>
</evidence>
<dbReference type="RefSeq" id="WP_380747280.1">
    <property type="nucleotide sequence ID" value="NZ_JBHULT010000003.1"/>
</dbReference>
<comment type="caution">
    <text evidence="2">The sequence shown here is derived from an EMBL/GenBank/DDBJ whole genome shotgun (WGS) entry which is preliminary data.</text>
</comment>
<name>A0ABW5IU62_9FLAO</name>
<gene>
    <name evidence="2" type="ORF">ACFSTG_00185</name>
</gene>
<proteinExistence type="predicted"/>
<keyword evidence="1" id="KW-0812">Transmembrane</keyword>
<evidence type="ECO:0000256" key="1">
    <source>
        <dbReference type="SAM" id="Phobius"/>
    </source>
</evidence>
<feature type="transmembrane region" description="Helical" evidence="1">
    <location>
        <begin position="39"/>
        <end position="58"/>
    </location>
</feature>
<feature type="transmembrane region" description="Helical" evidence="1">
    <location>
        <begin position="9"/>
        <end position="27"/>
    </location>
</feature>
<keyword evidence="1" id="KW-0472">Membrane</keyword>